<name>A0A9J7IRP8_SPOLT</name>
<dbReference type="SUPFAM" id="SSF57756">
    <property type="entry name" value="Retrovirus zinc finger-like domains"/>
    <property type="match status" value="1"/>
</dbReference>
<dbReference type="AlphaFoldDB" id="A0A9J7IRP8"/>
<evidence type="ECO:0000256" key="1">
    <source>
        <dbReference type="PROSITE-ProRule" id="PRU00047"/>
    </source>
</evidence>
<evidence type="ECO:0000256" key="2">
    <source>
        <dbReference type="SAM" id="MobiDB-lite"/>
    </source>
</evidence>
<keyword evidence="1" id="KW-0862">Zinc</keyword>
<dbReference type="InterPro" id="IPR036875">
    <property type="entry name" value="Znf_CCHC_sf"/>
</dbReference>
<keyword evidence="1" id="KW-0479">Metal-binding</keyword>
<dbReference type="SUPFAM" id="SSF63829">
    <property type="entry name" value="Calcium-dependent phosphotriesterase"/>
    <property type="match status" value="1"/>
</dbReference>
<evidence type="ECO:0000313" key="4">
    <source>
        <dbReference type="Proteomes" id="UP000301870"/>
    </source>
</evidence>
<dbReference type="Proteomes" id="UP000301870">
    <property type="component" value="Chromosome 21"/>
</dbReference>
<organism evidence="4 5">
    <name type="scientific">Spodoptera litura</name>
    <name type="common">Asian cotton leafworm</name>
    <dbReference type="NCBI Taxonomy" id="69820"/>
    <lineage>
        <taxon>Eukaryota</taxon>
        <taxon>Metazoa</taxon>
        <taxon>Ecdysozoa</taxon>
        <taxon>Arthropoda</taxon>
        <taxon>Hexapoda</taxon>
        <taxon>Insecta</taxon>
        <taxon>Pterygota</taxon>
        <taxon>Neoptera</taxon>
        <taxon>Endopterygota</taxon>
        <taxon>Lepidoptera</taxon>
        <taxon>Glossata</taxon>
        <taxon>Ditrysia</taxon>
        <taxon>Noctuoidea</taxon>
        <taxon>Noctuidae</taxon>
        <taxon>Amphipyrinae</taxon>
        <taxon>Spodoptera</taxon>
    </lineage>
</organism>
<keyword evidence="1" id="KW-0863">Zinc-finger</keyword>
<feature type="domain" description="CCHC-type" evidence="3">
    <location>
        <begin position="335"/>
        <end position="351"/>
    </location>
</feature>
<dbReference type="Gene3D" id="4.10.60.10">
    <property type="entry name" value="Zinc finger, CCHC-type"/>
    <property type="match status" value="1"/>
</dbReference>
<accession>A0A9J7IRP8</accession>
<gene>
    <name evidence="5" type="primary">LOC111355606</name>
</gene>
<evidence type="ECO:0000259" key="3">
    <source>
        <dbReference type="PROSITE" id="PS50158"/>
    </source>
</evidence>
<dbReference type="InterPro" id="IPR015943">
    <property type="entry name" value="WD40/YVTN_repeat-like_dom_sf"/>
</dbReference>
<feature type="compositionally biased region" description="Polar residues" evidence="2">
    <location>
        <begin position="1"/>
        <end position="15"/>
    </location>
</feature>
<dbReference type="GO" id="GO:0003676">
    <property type="term" value="F:nucleic acid binding"/>
    <property type="evidence" value="ECO:0007669"/>
    <property type="project" value="InterPro"/>
</dbReference>
<dbReference type="KEGG" id="sliu:111355606"/>
<keyword evidence="4" id="KW-1185">Reference proteome</keyword>
<dbReference type="GeneID" id="111355606"/>
<dbReference type="InterPro" id="IPR001878">
    <property type="entry name" value="Znf_CCHC"/>
</dbReference>
<evidence type="ECO:0000313" key="5">
    <source>
        <dbReference type="RefSeq" id="XP_022825373.1"/>
    </source>
</evidence>
<dbReference type="GO" id="GO:0008270">
    <property type="term" value="F:zinc ion binding"/>
    <property type="evidence" value="ECO:0007669"/>
    <property type="project" value="UniProtKB-KW"/>
</dbReference>
<dbReference type="SMART" id="SM00343">
    <property type="entry name" value="ZnF_C2HC"/>
    <property type="match status" value="2"/>
</dbReference>
<dbReference type="OrthoDB" id="7452594at2759"/>
<reference evidence="5" key="1">
    <citation type="submission" date="2025-08" db="UniProtKB">
        <authorList>
            <consortium name="RefSeq"/>
        </authorList>
    </citation>
    <scope>IDENTIFICATION</scope>
    <source>
        <strain evidence="5">Ishihara</strain>
        <tissue evidence="5">Whole body</tissue>
    </source>
</reference>
<feature type="domain" description="CCHC-type" evidence="3">
    <location>
        <begin position="356"/>
        <end position="371"/>
    </location>
</feature>
<dbReference type="RefSeq" id="XP_022825373.1">
    <property type="nucleotide sequence ID" value="XM_022969605.1"/>
</dbReference>
<dbReference type="Gene3D" id="2.130.10.10">
    <property type="entry name" value="YVTN repeat-like/Quinoprotein amine dehydrogenase"/>
    <property type="match status" value="1"/>
</dbReference>
<protein>
    <submittedName>
        <fullName evidence="5">Uncharacterized protein LOC111355606</fullName>
    </submittedName>
</protein>
<proteinExistence type="predicted"/>
<feature type="region of interest" description="Disordered" evidence="2">
    <location>
        <begin position="1"/>
        <end position="39"/>
    </location>
</feature>
<dbReference type="PROSITE" id="PS50158">
    <property type="entry name" value="ZF_CCHC"/>
    <property type="match status" value="2"/>
</dbReference>
<sequence length="680" mass="75923">MSNPGTSPFSRSQLLRRSPPPTPTQESLPPEPKPNVSEEPILLRDMIPTEDILKWTRHMDSILAEVCTIVSDGKMNSEQKTKVQNLCRNALKGTSEMAVAYQALKQKALLAHSTIQNLREQQTLAQSLQQFQAKISSSFKANETSSYANVVKKGADNYVRPQNLSSVAIYPSDKTKTSDDTKSLVQKIISPEVMKLHVRSVRKIRDGGVIISTENKADIDKLKNAEKLVSSGLTVQEPAKRRPKIAVIGVPSALSEKEVLDCIYEQNLSDKMPNSPREPTLATIKLSHKSGKKNLSTCNYVLEVPPSIRKILLGQGRLFINWTSCAVRDYTIVTRCFNCQQFGHAAKYCRETSPTCHLCGDSGHSFKECSNKAAPPKCATCKRFKRKSDHSTGDMMLFLMAILFAFTEAGVIDKVVNCIVIGNVNYEREVLVTNVESPYQLVIDHDTNTLFFSYTARSDEVFKSAFINLKTNEFNVIPGIHGGFANAVNNQAHIVYLGGQDGVYQFDYKTKNATKLNITQDNIWQMFYKNGLYFTTYPEEKAYVYKGDKLEEVAEVKDHRVMVIGVNNDGNTVYTNSSGIFFYDKELKKSTLLSFHVANAITSDLVGNLYISTATGIYSVNGRSRSLKELVKIDNIYGVAMESNENIIYSSENSIIRLKPSNKVCIDETMFAKNVVELDS</sequence>
<feature type="compositionally biased region" description="Pro residues" evidence="2">
    <location>
        <begin position="18"/>
        <end position="33"/>
    </location>
</feature>